<comment type="caution">
    <text evidence="1">The sequence shown here is derived from an EMBL/GenBank/DDBJ whole genome shotgun (WGS) entry which is preliminary data.</text>
</comment>
<dbReference type="Proteomes" id="UP000004069">
    <property type="component" value="Unassembled WGS sequence"/>
</dbReference>
<organism evidence="1 2">
    <name type="scientific">Lactobacillus amylolyticus DSM 11664</name>
    <dbReference type="NCBI Taxonomy" id="585524"/>
    <lineage>
        <taxon>Bacteria</taxon>
        <taxon>Bacillati</taxon>
        <taxon>Bacillota</taxon>
        <taxon>Bacilli</taxon>
        <taxon>Lactobacillales</taxon>
        <taxon>Lactobacillaceae</taxon>
        <taxon>Lactobacillus</taxon>
    </lineage>
</organism>
<evidence type="ECO:0000313" key="2">
    <source>
        <dbReference type="Proteomes" id="UP000004069"/>
    </source>
</evidence>
<proteinExistence type="predicted"/>
<evidence type="ECO:0000313" key="1">
    <source>
        <dbReference type="EMBL" id="EFG55517.1"/>
    </source>
</evidence>
<dbReference type="AlphaFoldDB" id="D4YTJ5"/>
<reference evidence="1 2" key="1">
    <citation type="submission" date="2010-04" db="EMBL/GenBank/DDBJ databases">
        <authorList>
            <person name="Muzny D."/>
            <person name="Qin X."/>
            <person name="Deng J."/>
            <person name="Jiang H."/>
            <person name="Liu Y."/>
            <person name="Qu J."/>
            <person name="Song X.-Z."/>
            <person name="Zhang L."/>
            <person name="Thornton R."/>
            <person name="Coyle M."/>
            <person name="Francisco L."/>
            <person name="Jackson L."/>
            <person name="Javaid M."/>
            <person name="Korchina V."/>
            <person name="Kovar C."/>
            <person name="Mata R."/>
            <person name="Mathew T."/>
            <person name="Ngo R."/>
            <person name="Nguyen L."/>
            <person name="Nguyen N."/>
            <person name="Okwuonu G."/>
            <person name="Ongeri F."/>
            <person name="Pham C."/>
            <person name="Simmons D."/>
            <person name="Wilczek-Boney K."/>
            <person name="Hale W."/>
            <person name="Jakkamsetti A."/>
            <person name="Pham P."/>
            <person name="Ruth R."/>
            <person name="San Lucas F."/>
            <person name="Warren J."/>
            <person name="Zhang J."/>
            <person name="Zhao Z."/>
            <person name="Zhou C."/>
            <person name="Zhu D."/>
            <person name="Lee S."/>
            <person name="Bess C."/>
            <person name="Blankenburg K."/>
            <person name="Forbes L."/>
            <person name="Fu Q."/>
            <person name="Gubbala S."/>
            <person name="Hirani K."/>
            <person name="Jayaseelan J.C."/>
            <person name="Lara F."/>
            <person name="Munidasa M."/>
            <person name="Palculict T."/>
            <person name="Patil S."/>
            <person name="Pu L.-L."/>
            <person name="Saada N."/>
            <person name="Tang L."/>
            <person name="Weissenberger G."/>
            <person name="Zhu Y."/>
            <person name="Hemphill L."/>
            <person name="Shang Y."/>
            <person name="Youmans B."/>
            <person name="Ayvaz T."/>
            <person name="Ross M."/>
            <person name="Santibanez J."/>
            <person name="Aqrawi P."/>
            <person name="Gross S."/>
            <person name="Joshi V."/>
            <person name="Fowler G."/>
            <person name="Nazareth L."/>
            <person name="Reid J."/>
            <person name="Worley K."/>
            <person name="Petrosino J."/>
            <person name="Highlander S."/>
            <person name="Gibbs R."/>
        </authorList>
    </citation>
    <scope>NUCLEOTIDE SEQUENCE [LARGE SCALE GENOMIC DNA]</scope>
    <source>
        <strain evidence="1 2">DSM 11664</strain>
    </source>
</reference>
<keyword evidence="2" id="KW-1185">Reference proteome</keyword>
<sequence length="65" mass="7471">MLVLMLLHTLTVLLQTSSMILQLLQVGKTSLEIYFELDELIDRLKKTSVVGKSYVTDYLFSVKHL</sequence>
<dbReference type="EMBL" id="ADNY01000030">
    <property type="protein sequence ID" value="EFG55517.1"/>
    <property type="molecule type" value="Genomic_DNA"/>
</dbReference>
<name>D4YTJ5_9LACO</name>
<gene>
    <name evidence="1" type="ORF">HMPREF0493_0856</name>
</gene>
<accession>D4YTJ5</accession>
<protein>
    <submittedName>
        <fullName evidence="1">Uncharacterized protein</fullName>
    </submittedName>
</protein>